<dbReference type="Pfam" id="PF00067">
    <property type="entry name" value="p450"/>
    <property type="match status" value="1"/>
</dbReference>
<dbReference type="CDD" id="cd11033">
    <property type="entry name" value="CYP142-like"/>
    <property type="match status" value="1"/>
</dbReference>
<organism evidence="8 9">
    <name type="scientific">Mycolicibacter acidiphilus</name>
    <dbReference type="NCBI Taxonomy" id="2835306"/>
    <lineage>
        <taxon>Bacteria</taxon>
        <taxon>Bacillati</taxon>
        <taxon>Actinomycetota</taxon>
        <taxon>Actinomycetes</taxon>
        <taxon>Mycobacteriales</taxon>
        <taxon>Mycobacteriaceae</taxon>
        <taxon>Mycolicibacter</taxon>
    </lineage>
</organism>
<keyword evidence="7" id="KW-0503">Monooxygenase</keyword>
<keyword evidence="4" id="KW-0479">Metal-binding</keyword>
<accession>A0ABS5RGL9</accession>
<comment type="cofactor">
    <cofactor evidence="1">
        <name>heme</name>
        <dbReference type="ChEBI" id="CHEBI:30413"/>
    </cofactor>
</comment>
<dbReference type="RefSeq" id="WP_214092017.1">
    <property type="nucleotide sequence ID" value="NZ_JAHCLR010000007.1"/>
</dbReference>
<gene>
    <name evidence="8" type="ORF">KIH27_05925</name>
</gene>
<evidence type="ECO:0000256" key="3">
    <source>
        <dbReference type="ARBA" id="ARBA00022617"/>
    </source>
</evidence>
<keyword evidence="5" id="KW-0560">Oxidoreductase</keyword>
<comment type="caution">
    <text evidence="8">The sequence shown here is derived from an EMBL/GenBank/DDBJ whole genome shotgun (WGS) entry which is preliminary data.</text>
</comment>
<dbReference type="EMBL" id="JAHCLR010000007">
    <property type="protein sequence ID" value="MBS9533127.1"/>
    <property type="molecule type" value="Genomic_DNA"/>
</dbReference>
<dbReference type="InterPro" id="IPR036396">
    <property type="entry name" value="Cyt_P450_sf"/>
</dbReference>
<protein>
    <submittedName>
        <fullName evidence="8">Cytochrome P450</fullName>
    </submittedName>
</protein>
<keyword evidence="3" id="KW-0349">Heme</keyword>
<evidence type="ECO:0000256" key="1">
    <source>
        <dbReference type="ARBA" id="ARBA00001971"/>
    </source>
</evidence>
<evidence type="ECO:0000313" key="8">
    <source>
        <dbReference type="EMBL" id="MBS9533127.1"/>
    </source>
</evidence>
<keyword evidence="9" id="KW-1185">Reference proteome</keyword>
<dbReference type="Proteomes" id="UP001519535">
    <property type="component" value="Unassembled WGS sequence"/>
</dbReference>
<reference evidence="8 9" key="1">
    <citation type="submission" date="2021-05" db="EMBL/GenBank/DDBJ databases">
        <title>Mycobacterium acidophilum sp. nov., an extremely acid-tolerant member of the genus Mycobacterium.</title>
        <authorList>
            <person name="Xia J."/>
        </authorList>
    </citation>
    <scope>NUCLEOTIDE SEQUENCE [LARGE SCALE GENOMIC DNA]</scope>
    <source>
        <strain evidence="8 9">M1</strain>
    </source>
</reference>
<evidence type="ECO:0000256" key="6">
    <source>
        <dbReference type="ARBA" id="ARBA00023004"/>
    </source>
</evidence>
<dbReference type="InterPro" id="IPR002397">
    <property type="entry name" value="Cyt_P450_B"/>
</dbReference>
<sequence>MSQTPEPSTVDLTDPAIYAERLPDAEFAALRESAPISWIAQPDERSGGFRDGGYWAITRHEDVKEVSRLDDVFSSEMNTAIPRFNDDIDRENIDVSRFLMLNQDAPRHTRLRRIVSRGFTPRHILPLHDELEARAQAIAKEALARGTGDFVVEVASELPLQAIAGLMGVPQEDRGKLFDWTNQMTSYDDPEYSHYDPKQASLEIISYGLQLAEMKRVNPGRDIVTTLIEADVDGEKLGDDELGFFIILLAVAGSETTRNSITQGMMAFTEHPDQWELFKAQRPETTADEVVRWATPVTSFQRTATRDHDLNGTLIKEGQRVVMFYRSANFDPEVFDEPQRFDILRDPNPHVGFGGTGAHYCIGTHLARMTVNLMFNAIADHIPDLRPTAAPERLMSGWLNAIKHWQVDYTGRNA</sequence>
<dbReference type="Gene3D" id="1.10.630.10">
    <property type="entry name" value="Cytochrome P450"/>
    <property type="match status" value="1"/>
</dbReference>
<dbReference type="InterPro" id="IPR001128">
    <property type="entry name" value="Cyt_P450"/>
</dbReference>
<dbReference type="SUPFAM" id="SSF48264">
    <property type="entry name" value="Cytochrome P450"/>
    <property type="match status" value="1"/>
</dbReference>
<evidence type="ECO:0000256" key="2">
    <source>
        <dbReference type="ARBA" id="ARBA00010617"/>
    </source>
</evidence>
<comment type="similarity">
    <text evidence="2">Belongs to the cytochrome P450 family.</text>
</comment>
<proteinExistence type="inferred from homology"/>
<name>A0ABS5RGL9_9MYCO</name>
<dbReference type="PANTHER" id="PTHR46696:SF4">
    <property type="entry name" value="BIOTIN BIOSYNTHESIS CYTOCHROME P450"/>
    <property type="match status" value="1"/>
</dbReference>
<evidence type="ECO:0000256" key="7">
    <source>
        <dbReference type="ARBA" id="ARBA00023033"/>
    </source>
</evidence>
<evidence type="ECO:0000256" key="5">
    <source>
        <dbReference type="ARBA" id="ARBA00023002"/>
    </source>
</evidence>
<evidence type="ECO:0000313" key="9">
    <source>
        <dbReference type="Proteomes" id="UP001519535"/>
    </source>
</evidence>
<keyword evidence="6" id="KW-0408">Iron</keyword>
<dbReference type="PRINTS" id="PR00359">
    <property type="entry name" value="BP450"/>
</dbReference>
<dbReference type="PANTHER" id="PTHR46696">
    <property type="entry name" value="P450, PUTATIVE (EUROFUNG)-RELATED"/>
    <property type="match status" value="1"/>
</dbReference>
<evidence type="ECO:0000256" key="4">
    <source>
        <dbReference type="ARBA" id="ARBA00022723"/>
    </source>
</evidence>